<proteinExistence type="predicted"/>
<dbReference type="EMBL" id="CABPST010000009">
    <property type="protein sequence ID" value="VVE89451.1"/>
    <property type="molecule type" value="Genomic_DNA"/>
</dbReference>
<dbReference type="GO" id="GO:0006654">
    <property type="term" value="P:phosphatidic acid biosynthetic process"/>
    <property type="evidence" value="ECO:0007669"/>
    <property type="project" value="TreeGrafter"/>
</dbReference>
<keyword evidence="3 8" id="KW-0808">Transferase</keyword>
<dbReference type="RefSeq" id="WP_150560674.1">
    <property type="nucleotide sequence ID" value="NZ_CABPST010000009.1"/>
</dbReference>
<dbReference type="OrthoDB" id="9806880at2"/>
<dbReference type="AlphaFoldDB" id="A0A5E5BT15"/>
<dbReference type="InterPro" id="IPR002123">
    <property type="entry name" value="Plipid/glycerol_acylTrfase"/>
</dbReference>
<protein>
    <submittedName>
        <fullName evidence="8">Glycerol acyltransferase</fullName>
    </submittedName>
</protein>
<comment type="pathway">
    <text evidence="1">Lipid metabolism.</text>
</comment>
<dbReference type="GO" id="GO:0003841">
    <property type="term" value="F:1-acylglycerol-3-phosphate O-acyltransferase activity"/>
    <property type="evidence" value="ECO:0007669"/>
    <property type="project" value="TreeGrafter"/>
</dbReference>
<evidence type="ECO:0000313" key="9">
    <source>
        <dbReference type="Proteomes" id="UP000382040"/>
    </source>
</evidence>
<evidence type="ECO:0000256" key="3">
    <source>
        <dbReference type="ARBA" id="ARBA00022679"/>
    </source>
</evidence>
<evidence type="ECO:0000256" key="5">
    <source>
        <dbReference type="ARBA" id="ARBA00023315"/>
    </source>
</evidence>
<evidence type="ECO:0000256" key="4">
    <source>
        <dbReference type="ARBA" id="ARBA00023098"/>
    </source>
</evidence>
<accession>A0A5E5BT15</accession>
<reference evidence="8 9" key="1">
    <citation type="submission" date="2019-08" db="EMBL/GenBank/DDBJ databases">
        <authorList>
            <person name="Peeters C."/>
        </authorList>
    </citation>
    <scope>NUCLEOTIDE SEQUENCE [LARGE SCALE GENOMIC DNA]</scope>
    <source>
        <strain evidence="8 9">LMG 20603</strain>
    </source>
</reference>
<keyword evidence="4" id="KW-0443">Lipid metabolism</keyword>
<dbReference type="SMART" id="SM00563">
    <property type="entry name" value="PlsC"/>
    <property type="match status" value="1"/>
</dbReference>
<gene>
    <name evidence="8" type="ORF">PBR20603_03422</name>
</gene>
<sequence>MLLIKKIRLGLHLLRGLLTALLFFPFLSEAAKHRRIRAWSQKLLKLCGMRLEVEQHAALPNSGVMLLCNHVSWIDIFAINAWQPVRFVAKAEIRHWPLVGWLCVQTRTIFLQRERRADARRIMHYLSDCLRDGDIITVFPEGTTTDGRSLLPFHANLLQAPVSTGKPVQPLCLFYTDAASGRHTMAPAYIGEMSLIESIDMILRAPPMTVRLSIGEPQSPQEGQHRREFALGAQKAVGDALQRFLPEAVLPQSGSVGSRDSVVLGDEEGDGAQAVQV</sequence>
<evidence type="ECO:0000256" key="1">
    <source>
        <dbReference type="ARBA" id="ARBA00005189"/>
    </source>
</evidence>
<name>A0A5E5BT15_9BURK</name>
<feature type="region of interest" description="Disordered" evidence="6">
    <location>
        <begin position="252"/>
        <end position="277"/>
    </location>
</feature>
<feature type="domain" description="Phospholipid/glycerol acyltransferase" evidence="7">
    <location>
        <begin position="64"/>
        <end position="176"/>
    </location>
</feature>
<dbReference type="Proteomes" id="UP000382040">
    <property type="component" value="Unassembled WGS sequence"/>
</dbReference>
<dbReference type="Pfam" id="PF01553">
    <property type="entry name" value="Acyltransferase"/>
    <property type="match status" value="1"/>
</dbReference>
<evidence type="ECO:0000256" key="2">
    <source>
        <dbReference type="ARBA" id="ARBA00022516"/>
    </source>
</evidence>
<evidence type="ECO:0000313" key="8">
    <source>
        <dbReference type="EMBL" id="VVE89451.1"/>
    </source>
</evidence>
<keyword evidence="2" id="KW-0444">Lipid biosynthesis</keyword>
<keyword evidence="5 8" id="KW-0012">Acyltransferase</keyword>
<dbReference type="PANTHER" id="PTHR10434">
    <property type="entry name" value="1-ACYL-SN-GLYCEROL-3-PHOSPHATE ACYLTRANSFERASE"/>
    <property type="match status" value="1"/>
</dbReference>
<dbReference type="SUPFAM" id="SSF69593">
    <property type="entry name" value="Glycerol-3-phosphate (1)-acyltransferase"/>
    <property type="match status" value="1"/>
</dbReference>
<organism evidence="8 9">
    <name type="scientific">Pandoraea bronchicola</name>
    <dbReference type="NCBI Taxonomy" id="2508287"/>
    <lineage>
        <taxon>Bacteria</taxon>
        <taxon>Pseudomonadati</taxon>
        <taxon>Pseudomonadota</taxon>
        <taxon>Betaproteobacteria</taxon>
        <taxon>Burkholderiales</taxon>
        <taxon>Burkholderiaceae</taxon>
        <taxon>Pandoraea</taxon>
    </lineage>
</organism>
<dbReference type="CDD" id="cd07989">
    <property type="entry name" value="LPLAT_AGPAT-like"/>
    <property type="match status" value="1"/>
</dbReference>
<evidence type="ECO:0000259" key="7">
    <source>
        <dbReference type="SMART" id="SM00563"/>
    </source>
</evidence>
<dbReference type="PANTHER" id="PTHR10434:SF64">
    <property type="entry name" value="1-ACYL-SN-GLYCEROL-3-PHOSPHATE ACYLTRANSFERASE-RELATED"/>
    <property type="match status" value="1"/>
</dbReference>
<keyword evidence="9" id="KW-1185">Reference proteome</keyword>
<evidence type="ECO:0000256" key="6">
    <source>
        <dbReference type="SAM" id="MobiDB-lite"/>
    </source>
</evidence>